<proteinExistence type="predicted"/>
<accession>A0A1C5GQ58</accession>
<sequence>MPADQAQLWQLLHSLDDPKHLEFPANYDHRRARARFNQLVERLDRDFGCHCDVDREAQDASFHGHIDIPAAATATGERLVTVNWVRR</sequence>
<reference evidence="1 2" key="1">
    <citation type="submission" date="2016-06" db="EMBL/GenBank/DDBJ databases">
        <authorList>
            <person name="Kjaerup R.B."/>
            <person name="Dalgaard T.S."/>
            <person name="Juul-Madsen H.R."/>
        </authorList>
    </citation>
    <scope>NUCLEOTIDE SEQUENCE [LARGE SCALE GENOMIC DNA]</scope>
    <source>
        <strain evidence="1 2">DSM 43904</strain>
    </source>
</reference>
<evidence type="ECO:0000313" key="1">
    <source>
        <dbReference type="EMBL" id="SCG35934.1"/>
    </source>
</evidence>
<gene>
    <name evidence="1" type="ORF">GA0070609_0175</name>
</gene>
<dbReference type="RefSeq" id="WP_088992022.1">
    <property type="nucleotide sequence ID" value="NZ_LT607750.1"/>
</dbReference>
<dbReference type="Proteomes" id="UP000198217">
    <property type="component" value="Chromosome I"/>
</dbReference>
<organism evidence="1 2">
    <name type="scientific">Micromonospora echinaurantiaca</name>
    <dbReference type="NCBI Taxonomy" id="47857"/>
    <lineage>
        <taxon>Bacteria</taxon>
        <taxon>Bacillati</taxon>
        <taxon>Actinomycetota</taxon>
        <taxon>Actinomycetes</taxon>
        <taxon>Micromonosporales</taxon>
        <taxon>Micromonosporaceae</taxon>
        <taxon>Micromonospora</taxon>
    </lineage>
</organism>
<evidence type="ECO:0000313" key="2">
    <source>
        <dbReference type="Proteomes" id="UP000198217"/>
    </source>
</evidence>
<name>A0A1C5GQ58_9ACTN</name>
<keyword evidence="2" id="KW-1185">Reference proteome</keyword>
<protein>
    <submittedName>
        <fullName evidence="1">Uncharacterized protein</fullName>
    </submittedName>
</protein>
<dbReference type="AlphaFoldDB" id="A0A1C5GQ58"/>
<dbReference type="EMBL" id="LT607750">
    <property type="protein sequence ID" value="SCG35934.1"/>
    <property type="molecule type" value="Genomic_DNA"/>
</dbReference>